<evidence type="ECO:0000256" key="1">
    <source>
        <dbReference type="SAM" id="Phobius"/>
    </source>
</evidence>
<keyword evidence="4" id="KW-1185">Reference proteome</keyword>
<keyword evidence="1" id="KW-0812">Transmembrane</keyword>
<dbReference type="EMBL" id="JADBEO010000022">
    <property type="protein sequence ID" value="MDR4307281.1"/>
    <property type="molecule type" value="Genomic_DNA"/>
</dbReference>
<accession>A0ABU1DGU8</accession>
<dbReference type="RefSeq" id="WP_309391991.1">
    <property type="nucleotide sequence ID" value="NZ_JADBEO010000022.1"/>
</dbReference>
<evidence type="ECO:0000313" key="4">
    <source>
        <dbReference type="Proteomes" id="UP001181622"/>
    </source>
</evidence>
<name>A0ABU1DGU8_9HYPH</name>
<dbReference type="Proteomes" id="UP001181622">
    <property type="component" value="Unassembled WGS sequence"/>
</dbReference>
<evidence type="ECO:0000259" key="2">
    <source>
        <dbReference type="Pfam" id="PF07331"/>
    </source>
</evidence>
<feature type="transmembrane region" description="Helical" evidence="1">
    <location>
        <begin position="120"/>
        <end position="136"/>
    </location>
</feature>
<sequence length="185" mass="19257">MTDASAGGHSGMGARLMASLPYILLLAVTAWLWSVANTIEFDARPGALGPDFWPKAALLLMGALSAFQIAWALMASSDAQAVGMAAGLDEEDGDDAPRRPLLLALGVGLTIVYALTLDTLGFPIATTAFLIAFMYVGGARNHVAIWASSLVGVALTTALLMRVVYVSLPRGVPPFSGLADFITGF</sequence>
<feature type="domain" description="DUF1468" evidence="2">
    <location>
        <begin position="24"/>
        <end position="169"/>
    </location>
</feature>
<proteinExistence type="predicted"/>
<gene>
    <name evidence="3" type="ORF">IHQ68_11700</name>
</gene>
<comment type="caution">
    <text evidence="3">The sequence shown here is derived from an EMBL/GenBank/DDBJ whole genome shotgun (WGS) entry which is preliminary data.</text>
</comment>
<evidence type="ECO:0000313" key="3">
    <source>
        <dbReference type="EMBL" id="MDR4307281.1"/>
    </source>
</evidence>
<feature type="transmembrane region" description="Helical" evidence="1">
    <location>
        <begin position="12"/>
        <end position="36"/>
    </location>
</feature>
<feature type="transmembrane region" description="Helical" evidence="1">
    <location>
        <begin position="143"/>
        <end position="165"/>
    </location>
</feature>
<reference evidence="3" key="1">
    <citation type="submission" date="2020-10" db="EMBL/GenBank/DDBJ databases">
        <authorList>
            <person name="Abbas A."/>
            <person name="Razzaq R."/>
            <person name="Waqas M."/>
            <person name="Abbas N."/>
            <person name="Nielsen T.K."/>
            <person name="Hansen L.H."/>
            <person name="Hussain S."/>
            <person name="Shahid M."/>
        </authorList>
    </citation>
    <scope>NUCLEOTIDE SEQUENCE</scope>
    <source>
        <strain evidence="3">S14</strain>
    </source>
</reference>
<keyword evidence="1" id="KW-1133">Transmembrane helix</keyword>
<feature type="transmembrane region" description="Helical" evidence="1">
    <location>
        <begin position="56"/>
        <end position="75"/>
    </location>
</feature>
<dbReference type="Pfam" id="PF07331">
    <property type="entry name" value="TctB"/>
    <property type="match status" value="1"/>
</dbReference>
<dbReference type="InterPro" id="IPR009936">
    <property type="entry name" value="DUF1468"/>
</dbReference>
<protein>
    <submittedName>
        <fullName evidence="3">Tripartite tricarboxylate transporter TctB family protein</fullName>
    </submittedName>
</protein>
<organism evidence="3 4">
    <name type="scientific">Chelatococcus sambhunathii</name>
    <dbReference type="NCBI Taxonomy" id="363953"/>
    <lineage>
        <taxon>Bacteria</taxon>
        <taxon>Pseudomonadati</taxon>
        <taxon>Pseudomonadota</taxon>
        <taxon>Alphaproteobacteria</taxon>
        <taxon>Hyphomicrobiales</taxon>
        <taxon>Chelatococcaceae</taxon>
        <taxon>Chelatococcus</taxon>
    </lineage>
</organism>
<keyword evidence="1" id="KW-0472">Membrane</keyword>